<evidence type="ECO:0000313" key="8">
    <source>
        <dbReference type="Proteomes" id="UP000502065"/>
    </source>
</evidence>
<keyword evidence="3 5" id="KW-0175">Coiled coil</keyword>
<name>A0AAE7B5P1_9BACT</name>
<evidence type="ECO:0000256" key="6">
    <source>
        <dbReference type="SAM" id="Phobius"/>
    </source>
</evidence>
<comment type="similarity">
    <text evidence="2">Belongs to the RmuC family.</text>
</comment>
<accession>A0AAE7B5P1</accession>
<comment type="function">
    <text evidence="1">Involved in DNA recombination.</text>
</comment>
<evidence type="ECO:0000256" key="2">
    <source>
        <dbReference type="ARBA" id="ARBA00009840"/>
    </source>
</evidence>
<keyword evidence="8" id="KW-1185">Reference proteome</keyword>
<dbReference type="AlphaFoldDB" id="A0AAE7B5P1"/>
<dbReference type="GO" id="GO:0006310">
    <property type="term" value="P:DNA recombination"/>
    <property type="evidence" value="ECO:0007669"/>
    <property type="project" value="UniProtKB-KW"/>
</dbReference>
<keyword evidence="6" id="KW-0812">Transmembrane</keyword>
<dbReference type="Proteomes" id="UP000502065">
    <property type="component" value="Chromosome"/>
</dbReference>
<dbReference type="RefSeq" id="WP_129095639.1">
    <property type="nucleotide sequence ID" value="NZ_CBCSAE010000002.1"/>
</dbReference>
<dbReference type="PANTHER" id="PTHR30563">
    <property type="entry name" value="DNA RECOMBINATION PROTEIN RMUC"/>
    <property type="match status" value="1"/>
</dbReference>
<reference evidence="7 8" key="1">
    <citation type="submission" date="2018-07" db="EMBL/GenBank/DDBJ databases">
        <title>Identification of phenol metabolism pathways in Arcobacter.</title>
        <authorList>
            <person name="Miller W.G."/>
            <person name="Yee E."/>
            <person name="Bono J.L."/>
        </authorList>
    </citation>
    <scope>NUCLEOTIDE SEQUENCE [LARGE SCALE GENOMIC DNA]</scope>
    <source>
        <strain evidence="7 8">W63</strain>
    </source>
</reference>
<dbReference type="PANTHER" id="PTHR30563:SF0">
    <property type="entry name" value="DNA RECOMBINATION PROTEIN RMUC"/>
    <property type="match status" value="1"/>
</dbReference>
<evidence type="ECO:0000313" key="7">
    <source>
        <dbReference type="EMBL" id="QKE25962.1"/>
    </source>
</evidence>
<evidence type="ECO:0000256" key="5">
    <source>
        <dbReference type="SAM" id="Coils"/>
    </source>
</evidence>
<dbReference type="EMBL" id="CP030944">
    <property type="protein sequence ID" value="QKE25962.1"/>
    <property type="molecule type" value="Genomic_DNA"/>
</dbReference>
<proteinExistence type="inferred from homology"/>
<keyword evidence="6" id="KW-1133">Transmembrane helix</keyword>
<dbReference type="KEGG" id="aaqi:AAQM_1211"/>
<evidence type="ECO:0000256" key="1">
    <source>
        <dbReference type="ARBA" id="ARBA00003416"/>
    </source>
</evidence>
<dbReference type="InterPro" id="IPR003798">
    <property type="entry name" value="DNA_recombination_RmuC"/>
</dbReference>
<gene>
    <name evidence="7" type="primary">rmuC</name>
    <name evidence="7" type="ORF">AAQM_1211</name>
</gene>
<feature type="coiled-coil region" evidence="5">
    <location>
        <begin position="57"/>
        <end position="91"/>
    </location>
</feature>
<evidence type="ECO:0000256" key="4">
    <source>
        <dbReference type="ARBA" id="ARBA00023172"/>
    </source>
</evidence>
<protein>
    <submittedName>
        <fullName evidence="7">DNA recombination protein</fullName>
    </submittedName>
</protein>
<keyword evidence="4" id="KW-0233">DNA recombination</keyword>
<organism evidence="7 8">
    <name type="scientific">Arcobacter aquimarinus</name>
    <dbReference type="NCBI Taxonomy" id="1315211"/>
    <lineage>
        <taxon>Bacteria</taxon>
        <taxon>Pseudomonadati</taxon>
        <taxon>Campylobacterota</taxon>
        <taxon>Epsilonproteobacteria</taxon>
        <taxon>Campylobacterales</taxon>
        <taxon>Arcobacteraceae</taxon>
        <taxon>Arcobacter</taxon>
    </lineage>
</organism>
<dbReference type="Pfam" id="PF02646">
    <property type="entry name" value="RmuC"/>
    <property type="match status" value="1"/>
</dbReference>
<feature type="transmembrane region" description="Helical" evidence="6">
    <location>
        <begin position="6"/>
        <end position="27"/>
    </location>
</feature>
<sequence>MIEINYLLLIAIFFFLFVFFAFIIYFIKQKYENQILSIEKYYELKFANLKELSRTKEENFNEKITLLEDSKKELKLEFENLANRLFEENQKKSNINLTQVLSSFKDQLDSFGKRVNDIHNEETKQRISLLTEIKNLKELNNQISTDAINLTKALKGQNKTQGDWGEMILSSILEQTGLREGKEYSVQGSFTDDKGKKLRPDVIVHLPSNKDIIIDSKVSLSAYINYCKTENEEQKQLASKELVKSITSHIKGLSSKRYENIKGVRTLDFVLMFIPVEGAYILATSSDDNIFKLAFENNIMLVSPSTLYVTLRTIENIWRNEHQNENALLISKKAADLYDKFAAFVADIEDIGLNINRTQKAYDNAINKLSVGNGNLIRRAEEFLYLGVKPKKEISNKLSNNKNIEE</sequence>
<evidence type="ECO:0000256" key="3">
    <source>
        <dbReference type="ARBA" id="ARBA00023054"/>
    </source>
</evidence>
<keyword evidence="6" id="KW-0472">Membrane</keyword>